<dbReference type="AlphaFoldDB" id="A0A5M3XLS2"/>
<name>A0A5M3XLS2_9ACTN</name>
<sequence length="67" mass="6356">MLVEGAYEVAEEAAAGGWGDDALADLFGDGDDVGGGLAPGFEEVGAFGVDWVGVGGGPGVVGVDDGG</sequence>
<dbReference type="Proteomes" id="UP000377595">
    <property type="component" value="Unassembled WGS sequence"/>
</dbReference>
<evidence type="ECO:0000313" key="1">
    <source>
        <dbReference type="EMBL" id="GES21900.1"/>
    </source>
</evidence>
<proteinExistence type="predicted"/>
<keyword evidence="2" id="KW-1185">Reference proteome</keyword>
<comment type="caution">
    <text evidence="1">The sequence shown here is derived from an EMBL/GenBank/DDBJ whole genome shotgun (WGS) entry which is preliminary data.</text>
</comment>
<accession>A0A5M3XLS2</accession>
<protein>
    <submittedName>
        <fullName evidence="1">Uncharacterized protein</fullName>
    </submittedName>
</protein>
<dbReference type="EMBL" id="BLAF01000027">
    <property type="protein sequence ID" value="GES21900.1"/>
    <property type="molecule type" value="Genomic_DNA"/>
</dbReference>
<gene>
    <name evidence="1" type="ORF">Aple_047970</name>
</gene>
<reference evidence="1 2" key="1">
    <citation type="submission" date="2019-10" db="EMBL/GenBank/DDBJ databases">
        <title>Whole genome shotgun sequence of Acrocarpospora pleiomorpha NBRC 16267.</title>
        <authorList>
            <person name="Ichikawa N."/>
            <person name="Kimura A."/>
            <person name="Kitahashi Y."/>
            <person name="Komaki H."/>
            <person name="Oguchi A."/>
        </authorList>
    </citation>
    <scope>NUCLEOTIDE SEQUENCE [LARGE SCALE GENOMIC DNA]</scope>
    <source>
        <strain evidence="1 2">NBRC 16267</strain>
    </source>
</reference>
<evidence type="ECO:0000313" key="2">
    <source>
        <dbReference type="Proteomes" id="UP000377595"/>
    </source>
</evidence>
<organism evidence="1 2">
    <name type="scientific">Acrocarpospora pleiomorpha</name>
    <dbReference type="NCBI Taxonomy" id="90975"/>
    <lineage>
        <taxon>Bacteria</taxon>
        <taxon>Bacillati</taxon>
        <taxon>Actinomycetota</taxon>
        <taxon>Actinomycetes</taxon>
        <taxon>Streptosporangiales</taxon>
        <taxon>Streptosporangiaceae</taxon>
        <taxon>Acrocarpospora</taxon>
    </lineage>
</organism>